<keyword evidence="5" id="KW-0813">Transport</keyword>
<dbReference type="GO" id="GO:0065002">
    <property type="term" value="P:intracellular protein transmembrane transport"/>
    <property type="evidence" value="ECO:0007669"/>
    <property type="project" value="TreeGrafter"/>
</dbReference>
<evidence type="ECO:0000256" key="11">
    <source>
        <dbReference type="ARBA" id="ARBA00023121"/>
    </source>
</evidence>
<dbReference type="FunFam" id="2.60.40.150:FF:000020">
    <property type="entry name" value="C2 calcium dependent domain containing 5"/>
    <property type="match status" value="1"/>
</dbReference>
<sequence>MPGKLKAKIVAGRHLPVMDRASDLTDAFVEVKFGNTTFKTDVCPKSLNPQWNSEWFKFEVDDEDLQDEPLQVTVLDHDTYSANDAIGKVYIDIDPLLCNEAASVISGWFPIYDTIHGIRGEINVLVKVELFNDLNRFRQSSCGVKFFCTTSIPRCYRAAMVHGFVEELVVNEDPEYQWIDRIRTPRASNEARQRLISLMSGELQRKIGLKVLEMGGNAVVGYLQCFDLEGESGLVVRAIGTACTLDKLSSGSAPNTATHTHPNTAPASNACNSPSKDGKEPVFGEDLLSSSGPPTPFRALPTSSSSPPPLSPSKPCSRQSSSSDTDLSLTPKTGMGSGGSAGKEAGPLKTLLRQQTQTALEQREFPFFTLTSFPPGFLVHVGGVVSARSVKLLDRIHNPDEPETRDAWWEEIRQEIKSHAKALGCHAVVGYSESTSICEEVCILSASGTAAILNPRYMREGCLDIGIVDHRFEDPSPPSCGFCHIPYDELNMPFPTQLTYCYHCRRQKVPDVLFTTIDLPPEAAVTGKGCLIQARLCRLKKKAQGEVNATAISNLLPFMEYELHTQLMNKLKLRSMNALFGLRIQISIGENMLLGLASATGVYLTALPAPGGIQIAGKTPGDLSNEHHILTIQKRINDTIAKNKEIYQINPPKLFALDPEVFCGTNMELTEEVVGSPIPEPRQRSRLFRSHSESSDEVSELDLSHGKKDAFVLEIDDTDAVEDIHSLLTDATIPTGFNSCNTEIMPGIYNWTSAVQMFTSVRVFRLSNANLTNQGLNKIFTDLCENLLKSFYFKLRSMIPCCLCHLNFTVAVPEEELIQVAVTAVAMTYDKDQTQEKPAEKPITKGCIETEEQLQFPMELCADSSSTNTQLSSKISGVQETTNVSSRDRCSTWLELLRLKAHTIRRGSVKTISSLERSSPVPDGRSRSLRSTRGFGGSSVTVVKMTPLSFLPGTRIIKYLGIINMFFIRETTSLREEGGVSGFLHSFIAEVFAMVRAHVAALGGNAVVSYSMKECVFMENPNKNQAQCLINVSGDAVICVRETDQEPVPSNIGQTCTSETDGAT</sequence>
<feature type="region of interest" description="Disordered" evidence="16">
    <location>
        <begin position="250"/>
        <end position="345"/>
    </location>
</feature>
<dbReference type="Pfam" id="PF23128">
    <property type="entry name" value="YbjQ_4"/>
    <property type="match status" value="1"/>
</dbReference>
<dbReference type="Gene3D" id="2.60.40.150">
    <property type="entry name" value="C2 domain"/>
    <property type="match status" value="1"/>
</dbReference>
<dbReference type="PROSITE" id="PS50004">
    <property type="entry name" value="C2"/>
    <property type="match status" value="1"/>
</dbReference>
<evidence type="ECO:0000256" key="4">
    <source>
        <dbReference type="ARBA" id="ARBA00004544"/>
    </source>
</evidence>
<dbReference type="GO" id="GO:0005509">
    <property type="term" value="F:calcium ion binding"/>
    <property type="evidence" value="ECO:0007669"/>
    <property type="project" value="TreeGrafter"/>
</dbReference>
<evidence type="ECO:0000256" key="12">
    <source>
        <dbReference type="ARBA" id="ARBA00023136"/>
    </source>
</evidence>
<dbReference type="InterPro" id="IPR037785">
    <property type="entry name" value="C2_C2CD5"/>
</dbReference>
<evidence type="ECO:0000256" key="1">
    <source>
        <dbReference type="ARBA" id="ARBA00004156"/>
    </source>
</evidence>
<dbReference type="GO" id="GO:0008286">
    <property type="term" value="P:insulin receptor signaling pathway"/>
    <property type="evidence" value="ECO:0007669"/>
    <property type="project" value="UniProtKB-ARBA"/>
</dbReference>
<dbReference type="Pfam" id="PF00168">
    <property type="entry name" value="C2"/>
    <property type="match status" value="1"/>
</dbReference>
<dbReference type="GO" id="GO:0005886">
    <property type="term" value="C:plasma membrane"/>
    <property type="evidence" value="ECO:0007669"/>
    <property type="project" value="UniProtKB-SubCell"/>
</dbReference>
<dbReference type="Ensembl" id="ENSSAUT00010029553.1">
    <property type="protein sequence ID" value="ENSSAUP00010028022.1"/>
    <property type="gene ID" value="ENSSAUG00010012055.1"/>
</dbReference>
<dbReference type="GO" id="GO:0090314">
    <property type="term" value="P:positive regulation of protein targeting to membrane"/>
    <property type="evidence" value="ECO:0007669"/>
    <property type="project" value="TreeGrafter"/>
</dbReference>
<evidence type="ECO:0000259" key="17">
    <source>
        <dbReference type="PROSITE" id="PS50004"/>
    </source>
</evidence>
<accession>A0A671VQP4</accession>
<dbReference type="SUPFAM" id="SSF117782">
    <property type="entry name" value="YbjQ-like"/>
    <property type="match status" value="1"/>
</dbReference>
<evidence type="ECO:0000313" key="19">
    <source>
        <dbReference type="Proteomes" id="UP000472265"/>
    </source>
</evidence>
<dbReference type="GO" id="GO:0005544">
    <property type="term" value="F:calcium-dependent phospholipid binding"/>
    <property type="evidence" value="ECO:0007669"/>
    <property type="project" value="InterPro"/>
</dbReference>
<dbReference type="GeneTree" id="ENSGT00390000000212"/>
<keyword evidence="9" id="KW-0106">Calcium</keyword>
<evidence type="ECO:0000256" key="10">
    <source>
        <dbReference type="ARBA" id="ARBA00022927"/>
    </source>
</evidence>
<evidence type="ECO:0000256" key="14">
    <source>
        <dbReference type="ARBA" id="ARBA00023329"/>
    </source>
</evidence>
<proteinExistence type="predicted"/>
<evidence type="ECO:0000256" key="2">
    <source>
        <dbReference type="ARBA" id="ARBA00004236"/>
    </source>
</evidence>
<dbReference type="InterPro" id="IPR035892">
    <property type="entry name" value="C2_domain_sf"/>
</dbReference>
<dbReference type="InterPro" id="IPR056430">
    <property type="entry name" value="C2CD5_YbjQ-like_dom"/>
</dbReference>
<reference evidence="18" key="3">
    <citation type="submission" date="2025-09" db="UniProtKB">
        <authorList>
            <consortium name="Ensembl"/>
        </authorList>
    </citation>
    <scope>IDENTIFICATION</scope>
</reference>
<protein>
    <recommendedName>
        <fullName evidence="15">C2 domain-containing protein 5</fullName>
    </recommendedName>
</protein>
<evidence type="ECO:0000256" key="8">
    <source>
        <dbReference type="ARBA" id="ARBA00022723"/>
    </source>
</evidence>
<dbReference type="PANTHER" id="PTHR37412:SF2">
    <property type="entry name" value="C2 DOMAIN-CONTAINING PROTEIN 5"/>
    <property type="match status" value="1"/>
</dbReference>
<evidence type="ECO:0000256" key="6">
    <source>
        <dbReference type="ARBA" id="ARBA00022475"/>
    </source>
</evidence>
<dbReference type="Pfam" id="PF23028">
    <property type="entry name" value="YbjQ_3"/>
    <property type="match status" value="1"/>
</dbReference>
<dbReference type="GO" id="GO:0031340">
    <property type="term" value="P:positive regulation of vesicle fusion"/>
    <property type="evidence" value="ECO:0007669"/>
    <property type="project" value="TreeGrafter"/>
</dbReference>
<evidence type="ECO:0000256" key="3">
    <source>
        <dbReference type="ARBA" id="ARBA00004466"/>
    </source>
</evidence>
<dbReference type="Proteomes" id="UP000472265">
    <property type="component" value="Chromosome 8"/>
</dbReference>
<evidence type="ECO:0000313" key="18">
    <source>
        <dbReference type="Ensembl" id="ENSSAUP00010028022.1"/>
    </source>
</evidence>
<feature type="compositionally biased region" description="Low complexity" evidence="16">
    <location>
        <begin position="313"/>
        <end position="330"/>
    </location>
</feature>
<keyword evidence="6" id="KW-1003">Cell membrane</keyword>
<keyword evidence="12" id="KW-0472">Membrane</keyword>
<keyword evidence="19" id="KW-1185">Reference proteome</keyword>
<keyword evidence="7" id="KW-0963">Cytoplasm</keyword>
<name>A0A671VQP4_SPAAU</name>
<keyword evidence="14" id="KW-0968">Cytoplasmic vesicle</keyword>
<evidence type="ECO:0000256" key="9">
    <source>
        <dbReference type="ARBA" id="ARBA00022837"/>
    </source>
</evidence>
<evidence type="ECO:0000256" key="16">
    <source>
        <dbReference type="SAM" id="MobiDB-lite"/>
    </source>
</evidence>
<dbReference type="GO" id="GO:0001726">
    <property type="term" value="C:ruffle"/>
    <property type="evidence" value="ECO:0007669"/>
    <property type="project" value="UniProtKB-SubCell"/>
</dbReference>
<feature type="region of interest" description="Disordered" evidence="16">
    <location>
        <begin position="911"/>
        <end position="931"/>
    </location>
</feature>
<feature type="domain" description="C2" evidence="17">
    <location>
        <begin position="1"/>
        <end position="109"/>
    </location>
</feature>
<keyword evidence="11" id="KW-0446">Lipid-binding</keyword>
<reference evidence="18" key="2">
    <citation type="submission" date="2025-08" db="UniProtKB">
        <authorList>
            <consortium name="Ensembl"/>
        </authorList>
    </citation>
    <scope>IDENTIFICATION</scope>
</reference>
<dbReference type="InterPro" id="IPR000008">
    <property type="entry name" value="C2_dom"/>
</dbReference>
<dbReference type="GO" id="GO:0005938">
    <property type="term" value="C:cell cortex"/>
    <property type="evidence" value="ECO:0007669"/>
    <property type="project" value="UniProtKB-SubCell"/>
</dbReference>
<evidence type="ECO:0000256" key="15">
    <source>
        <dbReference type="ARBA" id="ARBA00068078"/>
    </source>
</evidence>
<evidence type="ECO:0000256" key="13">
    <source>
        <dbReference type="ARBA" id="ARBA00023273"/>
    </source>
</evidence>
<dbReference type="InterPro" id="IPR035439">
    <property type="entry name" value="UPF0145_dom_sf"/>
</dbReference>
<keyword evidence="8" id="KW-0479">Metal-binding</keyword>
<dbReference type="InterPro" id="IPR057815">
    <property type="entry name" value="C2CD5_C"/>
</dbReference>
<dbReference type="Pfam" id="PF23025">
    <property type="entry name" value="YbjQ_2"/>
    <property type="match status" value="3"/>
</dbReference>
<keyword evidence="10" id="KW-0653">Protein transport</keyword>
<dbReference type="GO" id="GO:0010828">
    <property type="term" value="P:positive regulation of D-glucose transmembrane transport"/>
    <property type="evidence" value="ECO:0007669"/>
    <property type="project" value="TreeGrafter"/>
</dbReference>
<dbReference type="AlphaFoldDB" id="A0A671VQP4"/>
<feature type="compositionally biased region" description="Low complexity" evidence="16">
    <location>
        <begin position="253"/>
        <end position="267"/>
    </location>
</feature>
<dbReference type="PANTHER" id="PTHR37412">
    <property type="entry name" value="C2 DOMAIN-CONTAINING PROTEIN 5"/>
    <property type="match status" value="1"/>
</dbReference>
<dbReference type="GO" id="GO:0030659">
    <property type="term" value="C:cytoplasmic vesicle membrane"/>
    <property type="evidence" value="ECO:0007669"/>
    <property type="project" value="UniProtKB-SubCell"/>
</dbReference>
<keyword evidence="13" id="KW-0966">Cell projection</keyword>
<dbReference type="CDD" id="cd08688">
    <property type="entry name" value="C2_KIAA0528-like"/>
    <property type="match status" value="1"/>
</dbReference>
<dbReference type="InterPro" id="IPR056431">
    <property type="entry name" value="C2CD5_YbjQ-rel_dom"/>
</dbReference>
<evidence type="ECO:0000256" key="7">
    <source>
        <dbReference type="ARBA" id="ARBA00022490"/>
    </source>
</evidence>
<gene>
    <name evidence="18" type="primary">C2CD5</name>
    <name evidence="18" type="synonym">c2cd5</name>
</gene>
<dbReference type="GO" id="GO:0072659">
    <property type="term" value="P:protein localization to plasma membrane"/>
    <property type="evidence" value="ECO:0007669"/>
    <property type="project" value="TreeGrafter"/>
</dbReference>
<comment type="subcellular location">
    <subcellularLocation>
        <location evidence="2">Cell membrane</location>
    </subcellularLocation>
    <subcellularLocation>
        <location evidence="3">Cell projection</location>
        <location evidence="3">Ruffle</location>
    </subcellularLocation>
    <subcellularLocation>
        <location evidence="4">Cytoplasm</location>
        <location evidence="4">Cell cortex</location>
    </subcellularLocation>
    <subcellularLocation>
        <location evidence="1">Cytoplasmic vesicle membrane</location>
    </subcellularLocation>
</comment>
<evidence type="ECO:0000256" key="5">
    <source>
        <dbReference type="ARBA" id="ARBA00022448"/>
    </source>
</evidence>
<reference evidence="18" key="1">
    <citation type="submission" date="2021-04" db="EMBL/GenBank/DDBJ databases">
        <authorList>
            <consortium name="Wellcome Sanger Institute Data Sharing"/>
        </authorList>
    </citation>
    <scope>NUCLEOTIDE SEQUENCE [LARGE SCALE GENOMIC DNA]</scope>
</reference>
<dbReference type="InterPro" id="IPR038983">
    <property type="entry name" value="C2CD5"/>
</dbReference>
<dbReference type="SMART" id="SM00239">
    <property type="entry name" value="C2"/>
    <property type="match status" value="1"/>
</dbReference>
<dbReference type="SUPFAM" id="SSF49562">
    <property type="entry name" value="C2 domain (Calcium/lipid-binding domain, CaLB)"/>
    <property type="match status" value="1"/>
</dbReference>
<organism evidence="18 19">
    <name type="scientific">Sparus aurata</name>
    <name type="common">Gilthead sea bream</name>
    <dbReference type="NCBI Taxonomy" id="8175"/>
    <lineage>
        <taxon>Eukaryota</taxon>
        <taxon>Metazoa</taxon>
        <taxon>Chordata</taxon>
        <taxon>Craniata</taxon>
        <taxon>Vertebrata</taxon>
        <taxon>Euteleostomi</taxon>
        <taxon>Actinopterygii</taxon>
        <taxon>Neopterygii</taxon>
        <taxon>Teleostei</taxon>
        <taxon>Neoteleostei</taxon>
        <taxon>Acanthomorphata</taxon>
        <taxon>Eupercaria</taxon>
        <taxon>Spariformes</taxon>
        <taxon>Sparidae</taxon>
        <taxon>Sparus</taxon>
    </lineage>
</organism>